<dbReference type="OrthoDB" id="8954335at2759"/>
<feature type="region of interest" description="Disordered" evidence="2">
    <location>
        <begin position="307"/>
        <end position="332"/>
    </location>
</feature>
<name>A0A8H3F391_9LECA</name>
<keyword evidence="4" id="KW-1185">Reference proteome</keyword>
<gene>
    <name evidence="3" type="ORF">GOMPHAMPRED_000660</name>
</gene>
<evidence type="ECO:0000313" key="3">
    <source>
        <dbReference type="EMBL" id="CAF9915212.1"/>
    </source>
</evidence>
<feature type="coiled-coil region" evidence="1">
    <location>
        <begin position="90"/>
        <end position="239"/>
    </location>
</feature>
<evidence type="ECO:0000313" key="4">
    <source>
        <dbReference type="Proteomes" id="UP000664169"/>
    </source>
</evidence>
<evidence type="ECO:0000256" key="1">
    <source>
        <dbReference type="SAM" id="Coils"/>
    </source>
</evidence>
<sequence length="332" mass="38638">MARPQRKKELTWSGCNPDDGNRREAQLKGDKALWQPLFDKGACLRRHDRGKESGQEILNHLIDRSGKKMELDIQVEMVTYGKKLSETGAGKEVQEELDKLKLEYEKEMEEIRKEMQTALEKKDAERQEDLRENRAMIENQMQAARQEARWLEASREELRREMKEEHRREVEELRAEASKRERALEATMRQNTERHDQLTRELSTMQRQMNDSKIKDHELAELKAAAARREQALQESSKQNADLHKQMISEISAVKAQIARSKMKEGYNYTYKYGCPWCRSNYLYNDPKTTVDCNTIGCGRTFTTFGNESRPNSPISDTFDGIDSESDGSLHS</sequence>
<comment type="caution">
    <text evidence="3">The sequence shown here is derived from an EMBL/GenBank/DDBJ whole genome shotgun (WGS) entry which is preliminary data.</text>
</comment>
<feature type="region of interest" description="Disordered" evidence="2">
    <location>
        <begin position="1"/>
        <end position="23"/>
    </location>
</feature>
<feature type="compositionally biased region" description="Polar residues" evidence="2">
    <location>
        <begin position="307"/>
        <end position="316"/>
    </location>
</feature>
<dbReference type="Proteomes" id="UP000664169">
    <property type="component" value="Unassembled WGS sequence"/>
</dbReference>
<keyword evidence="1" id="KW-0175">Coiled coil</keyword>
<reference evidence="3" key="1">
    <citation type="submission" date="2021-03" db="EMBL/GenBank/DDBJ databases">
        <authorList>
            <person name="Tagirdzhanova G."/>
        </authorList>
    </citation>
    <scope>NUCLEOTIDE SEQUENCE</scope>
</reference>
<accession>A0A8H3F391</accession>
<proteinExistence type="predicted"/>
<protein>
    <submittedName>
        <fullName evidence="3">Uncharacterized protein</fullName>
    </submittedName>
</protein>
<evidence type="ECO:0000256" key="2">
    <source>
        <dbReference type="SAM" id="MobiDB-lite"/>
    </source>
</evidence>
<dbReference type="AlphaFoldDB" id="A0A8H3F391"/>
<organism evidence="3 4">
    <name type="scientific">Gomphillus americanus</name>
    <dbReference type="NCBI Taxonomy" id="1940652"/>
    <lineage>
        <taxon>Eukaryota</taxon>
        <taxon>Fungi</taxon>
        <taxon>Dikarya</taxon>
        <taxon>Ascomycota</taxon>
        <taxon>Pezizomycotina</taxon>
        <taxon>Lecanoromycetes</taxon>
        <taxon>OSLEUM clade</taxon>
        <taxon>Ostropomycetidae</taxon>
        <taxon>Ostropales</taxon>
        <taxon>Graphidaceae</taxon>
        <taxon>Gomphilloideae</taxon>
        <taxon>Gomphillus</taxon>
    </lineage>
</organism>
<dbReference type="EMBL" id="CAJPDQ010000010">
    <property type="protein sequence ID" value="CAF9915212.1"/>
    <property type="molecule type" value="Genomic_DNA"/>
</dbReference>